<reference evidence="1 2" key="1">
    <citation type="submission" date="2018-01" db="EMBL/GenBank/DDBJ databases">
        <title>Denitrification phenotypes of diverse strains of Pseudomonas stutzeri.</title>
        <authorList>
            <person name="Milligan D.A."/>
            <person name="Bergaust L."/>
            <person name="Bakken L.R."/>
            <person name="Frostegard A."/>
        </authorList>
    </citation>
    <scope>NUCLEOTIDE SEQUENCE [LARGE SCALE GENOMIC DNA]</scope>
    <source>
        <strain evidence="1 2">KC</strain>
    </source>
</reference>
<dbReference type="Proteomes" id="UP000235925">
    <property type="component" value="Unassembled WGS sequence"/>
</dbReference>
<organism evidence="1 2">
    <name type="scientific">Stutzerimonas stutzeri</name>
    <name type="common">Pseudomonas stutzeri</name>
    <dbReference type="NCBI Taxonomy" id="316"/>
    <lineage>
        <taxon>Bacteria</taxon>
        <taxon>Pseudomonadati</taxon>
        <taxon>Pseudomonadota</taxon>
        <taxon>Gammaproteobacteria</taxon>
        <taxon>Pseudomonadales</taxon>
        <taxon>Pseudomonadaceae</taxon>
        <taxon>Stutzerimonas</taxon>
    </lineage>
</organism>
<evidence type="ECO:0000313" key="2">
    <source>
        <dbReference type="Proteomes" id="UP000235925"/>
    </source>
</evidence>
<accession>A0A2N8RYI9</accession>
<name>A0A2N8RYI9_STUST</name>
<protein>
    <submittedName>
        <fullName evidence="1">Uncharacterized protein</fullName>
    </submittedName>
</protein>
<comment type="caution">
    <text evidence="1">The sequence shown here is derived from an EMBL/GenBank/DDBJ whole genome shotgun (WGS) entry which is preliminary data.</text>
</comment>
<proteinExistence type="predicted"/>
<dbReference type="OrthoDB" id="9135395at2"/>
<dbReference type="EMBL" id="POUN01000005">
    <property type="protein sequence ID" value="PNF79447.1"/>
    <property type="molecule type" value="Genomic_DNA"/>
</dbReference>
<sequence length="70" mass="8052">MPMPPCPRTFTCHACGWKRTTLPLSDCLVEGRDWFCNCPECQHSELATRPATQAEIMKKRLANFLHPLHQ</sequence>
<dbReference type="AlphaFoldDB" id="A0A2N8RYI9"/>
<evidence type="ECO:0000313" key="1">
    <source>
        <dbReference type="EMBL" id="PNF79447.1"/>
    </source>
</evidence>
<gene>
    <name evidence="1" type="ORF">CXK92_18250</name>
</gene>